<evidence type="ECO:0000256" key="1">
    <source>
        <dbReference type="SAM" id="MobiDB-lite"/>
    </source>
</evidence>
<sequence length="169" mass="17833">MVPMARKQLYLLSLLSLYIALVGGISVAGLLQSTERVGTSGIITQPPPPSPSPPSPPPPEPAVKIDIYGDFECTHSLSTIGWGAIRAGGSVQKKVYIKNSGDQPVSLSLSTENWTPAKVAGYMVLSWDYEGIELESGAIVEVTLKLTVDSSIKGIETFGFEIVVIGSAS</sequence>
<gene>
    <name evidence="2" type="ORF">AC482_01480</name>
</gene>
<reference evidence="2 3" key="1">
    <citation type="submission" date="2015-06" db="EMBL/GenBank/DDBJ databases">
        <title>New insights into the roles of widespread benthic archaea in carbon and nitrogen cycling.</title>
        <authorList>
            <person name="Lazar C.S."/>
            <person name="Baker B.J."/>
            <person name="Seitz K.W."/>
            <person name="Hyde A.S."/>
            <person name="Dick G.J."/>
            <person name="Hinrichs K.-U."/>
            <person name="Teske A.P."/>
        </authorList>
    </citation>
    <scope>NUCLEOTIDE SEQUENCE [LARGE SCALE GENOMIC DNA]</scope>
    <source>
        <strain evidence="2">DG-45</strain>
    </source>
</reference>
<feature type="region of interest" description="Disordered" evidence="1">
    <location>
        <begin position="39"/>
        <end position="60"/>
    </location>
</feature>
<evidence type="ECO:0000313" key="2">
    <source>
        <dbReference type="EMBL" id="KON31246.1"/>
    </source>
</evidence>
<dbReference type="EMBL" id="LFWZ01000009">
    <property type="protein sequence ID" value="KON31246.1"/>
    <property type="molecule type" value="Genomic_DNA"/>
</dbReference>
<comment type="caution">
    <text evidence="2">The sequence shown here is derived from an EMBL/GenBank/DDBJ whole genome shotgun (WGS) entry which is preliminary data.</text>
</comment>
<proteinExistence type="predicted"/>
<evidence type="ECO:0000313" key="3">
    <source>
        <dbReference type="Proteomes" id="UP000037210"/>
    </source>
</evidence>
<accession>A0A0M0BSP5</accession>
<dbReference type="AlphaFoldDB" id="A0A0M0BSP5"/>
<name>A0A0M0BSP5_9ARCH</name>
<organism evidence="2 3">
    <name type="scientific">miscellaneous Crenarchaeota group-15 archaeon DG-45</name>
    <dbReference type="NCBI Taxonomy" id="1685127"/>
    <lineage>
        <taxon>Archaea</taxon>
        <taxon>Candidatus Bathyarchaeota</taxon>
        <taxon>MCG-15</taxon>
    </lineage>
</organism>
<feature type="compositionally biased region" description="Pro residues" evidence="1">
    <location>
        <begin position="45"/>
        <end position="60"/>
    </location>
</feature>
<dbReference type="Proteomes" id="UP000037210">
    <property type="component" value="Unassembled WGS sequence"/>
</dbReference>
<protein>
    <submittedName>
        <fullName evidence="2">Uncharacterized protein</fullName>
    </submittedName>
</protein>